<dbReference type="Proteomes" id="UP000305948">
    <property type="component" value="Unassembled WGS sequence"/>
</dbReference>
<dbReference type="OrthoDB" id="2587912at2759"/>
<evidence type="ECO:0000313" key="1">
    <source>
        <dbReference type="EMBL" id="TFK53151.1"/>
    </source>
</evidence>
<organism evidence="1 2">
    <name type="scientific">Heliocybe sulcata</name>
    <dbReference type="NCBI Taxonomy" id="5364"/>
    <lineage>
        <taxon>Eukaryota</taxon>
        <taxon>Fungi</taxon>
        <taxon>Dikarya</taxon>
        <taxon>Basidiomycota</taxon>
        <taxon>Agaricomycotina</taxon>
        <taxon>Agaricomycetes</taxon>
        <taxon>Gloeophyllales</taxon>
        <taxon>Gloeophyllaceae</taxon>
        <taxon>Heliocybe</taxon>
    </lineage>
</organism>
<name>A0A5C3NHU6_9AGAM</name>
<dbReference type="EMBL" id="ML213508">
    <property type="protein sequence ID" value="TFK53151.1"/>
    <property type="molecule type" value="Genomic_DNA"/>
</dbReference>
<dbReference type="AlphaFoldDB" id="A0A5C3NHU6"/>
<protein>
    <submittedName>
        <fullName evidence="1">Uncharacterized protein</fullName>
    </submittedName>
</protein>
<sequence>MDAAAPSFSTLPTELLLQILGFSLSCHPTPSSILCLNYPIYVLSFPLLYEHVRFHSTRGMSEFAQLGGEGSDSSVGQARLRAPVRIRTITVEKVNEYGVFDALKSVFERTVQWQNAFDAWESNCRLDDAMERLDLGSGFERGREKIQQVELEELSLCLHSHTRNPRLEAVYEALALVNPTKFTWTGPDPDHHFSTAIVPQATFHLFQAVRHWSHLTHLKLTNIAFPNFSFPDIVFAHPSILTQRNAATSPVAPEGYPLPRKLKAIYIGQATFVPAELIARFACSEEEGAEGVQEIRLVDVYVQSIWERRMRRGDVEIAAVELLQYEEMVRKCEEEVVKRVRAVVRCEAKTERIMGGDRVERVGVLE</sequence>
<keyword evidence="2" id="KW-1185">Reference proteome</keyword>
<accession>A0A5C3NHU6</accession>
<reference evidence="1 2" key="1">
    <citation type="journal article" date="2019" name="Nat. Ecol. Evol.">
        <title>Megaphylogeny resolves global patterns of mushroom evolution.</title>
        <authorList>
            <person name="Varga T."/>
            <person name="Krizsan K."/>
            <person name="Foldi C."/>
            <person name="Dima B."/>
            <person name="Sanchez-Garcia M."/>
            <person name="Sanchez-Ramirez S."/>
            <person name="Szollosi G.J."/>
            <person name="Szarkandi J.G."/>
            <person name="Papp V."/>
            <person name="Albert L."/>
            <person name="Andreopoulos W."/>
            <person name="Angelini C."/>
            <person name="Antonin V."/>
            <person name="Barry K.W."/>
            <person name="Bougher N.L."/>
            <person name="Buchanan P."/>
            <person name="Buyck B."/>
            <person name="Bense V."/>
            <person name="Catcheside P."/>
            <person name="Chovatia M."/>
            <person name="Cooper J."/>
            <person name="Damon W."/>
            <person name="Desjardin D."/>
            <person name="Finy P."/>
            <person name="Geml J."/>
            <person name="Haridas S."/>
            <person name="Hughes K."/>
            <person name="Justo A."/>
            <person name="Karasinski D."/>
            <person name="Kautmanova I."/>
            <person name="Kiss B."/>
            <person name="Kocsube S."/>
            <person name="Kotiranta H."/>
            <person name="LaButti K.M."/>
            <person name="Lechner B.E."/>
            <person name="Liimatainen K."/>
            <person name="Lipzen A."/>
            <person name="Lukacs Z."/>
            <person name="Mihaltcheva S."/>
            <person name="Morgado L.N."/>
            <person name="Niskanen T."/>
            <person name="Noordeloos M.E."/>
            <person name="Ohm R.A."/>
            <person name="Ortiz-Santana B."/>
            <person name="Ovrebo C."/>
            <person name="Racz N."/>
            <person name="Riley R."/>
            <person name="Savchenko A."/>
            <person name="Shiryaev A."/>
            <person name="Soop K."/>
            <person name="Spirin V."/>
            <person name="Szebenyi C."/>
            <person name="Tomsovsky M."/>
            <person name="Tulloss R.E."/>
            <person name="Uehling J."/>
            <person name="Grigoriev I.V."/>
            <person name="Vagvolgyi C."/>
            <person name="Papp T."/>
            <person name="Martin F.M."/>
            <person name="Miettinen O."/>
            <person name="Hibbett D.S."/>
            <person name="Nagy L.G."/>
        </authorList>
    </citation>
    <scope>NUCLEOTIDE SEQUENCE [LARGE SCALE GENOMIC DNA]</scope>
    <source>
        <strain evidence="1 2">OMC1185</strain>
    </source>
</reference>
<proteinExistence type="predicted"/>
<gene>
    <name evidence="1" type="ORF">OE88DRAFT_1627204</name>
</gene>
<evidence type="ECO:0000313" key="2">
    <source>
        <dbReference type="Proteomes" id="UP000305948"/>
    </source>
</evidence>